<sequence length="216" mass="23307">MRGDDAVGFIAAERLLDWLERRAPEGSGATGPAVGYASRTLRPASPRPILAGVDARTSRGGEDSSLPPVECARYPTEGTRPRGSGVEVIARQCLTPELAADLARHRRALFIDAALDDPPGKVRCRRLRPTGGALGTRQGSAWPTPRQDGSVLSPPLIHALTPAELLAWCLWLYGTSPRSSLISIGGESFAYAERLSPVVDEALQRLLDRLYRLIHP</sequence>
<proteinExistence type="predicted"/>
<protein>
    <recommendedName>
        <fullName evidence="4">Hydrogenase maturation protease</fullName>
    </recommendedName>
</protein>
<dbReference type="EMBL" id="CP048029">
    <property type="protein sequence ID" value="QIK38268.1"/>
    <property type="molecule type" value="Genomic_DNA"/>
</dbReference>
<dbReference type="RefSeq" id="WP_166271027.1">
    <property type="nucleotide sequence ID" value="NZ_CP048029.1"/>
</dbReference>
<dbReference type="InterPro" id="IPR023430">
    <property type="entry name" value="Pept_HybD-like_dom_sf"/>
</dbReference>
<evidence type="ECO:0000256" key="1">
    <source>
        <dbReference type="SAM" id="MobiDB-lite"/>
    </source>
</evidence>
<feature type="region of interest" description="Disordered" evidence="1">
    <location>
        <begin position="128"/>
        <end position="147"/>
    </location>
</feature>
<dbReference type="AlphaFoldDB" id="A0A6G7VEI8"/>
<accession>A0A6G7VEI8</accession>
<dbReference type="Gene3D" id="3.40.50.1450">
    <property type="entry name" value="HybD-like"/>
    <property type="match status" value="1"/>
</dbReference>
<keyword evidence="3" id="KW-1185">Reference proteome</keyword>
<dbReference type="Proteomes" id="UP000502699">
    <property type="component" value="Chromosome"/>
</dbReference>
<reference evidence="3" key="1">
    <citation type="submission" date="2020-01" db="EMBL/GenBank/DDBJ databases">
        <title>Caldichromatium gen. nov., sp. nov., a thermophilic purple sulfur bacterium member of the family Chromatiaceae isolated from Nakabusa hot spring, Japan.</title>
        <authorList>
            <person name="Saini M.K."/>
            <person name="Hanada S."/>
            <person name="Tank M."/>
        </authorList>
    </citation>
    <scope>NUCLEOTIDE SEQUENCE [LARGE SCALE GENOMIC DNA]</scope>
    <source>
        <strain evidence="3">No.7</strain>
    </source>
</reference>
<evidence type="ECO:0000313" key="3">
    <source>
        <dbReference type="Proteomes" id="UP000502699"/>
    </source>
</evidence>
<dbReference type="SUPFAM" id="SSF53163">
    <property type="entry name" value="HybD-like"/>
    <property type="match status" value="1"/>
</dbReference>
<organism evidence="2 3">
    <name type="scientific">Caldichromatium japonicum</name>
    <dbReference type="NCBI Taxonomy" id="2699430"/>
    <lineage>
        <taxon>Bacteria</taxon>
        <taxon>Pseudomonadati</taxon>
        <taxon>Pseudomonadota</taxon>
        <taxon>Gammaproteobacteria</taxon>
        <taxon>Chromatiales</taxon>
        <taxon>Chromatiaceae</taxon>
        <taxon>Caldichromatium</taxon>
    </lineage>
</organism>
<gene>
    <name evidence="2" type="ORF">GWK36_10085</name>
</gene>
<evidence type="ECO:0000313" key="2">
    <source>
        <dbReference type="EMBL" id="QIK38268.1"/>
    </source>
</evidence>
<feature type="region of interest" description="Disordered" evidence="1">
    <location>
        <begin position="55"/>
        <end position="83"/>
    </location>
</feature>
<dbReference type="KEGG" id="cjap:GWK36_10085"/>
<name>A0A6G7VEI8_9GAMM</name>
<evidence type="ECO:0008006" key="4">
    <source>
        <dbReference type="Google" id="ProtNLM"/>
    </source>
</evidence>